<name>A0A7W8DI51_9BACT</name>
<dbReference type="RefSeq" id="WP_184337281.1">
    <property type="nucleotide sequence ID" value="NZ_JACHIG010000001.1"/>
</dbReference>
<comment type="caution">
    <text evidence="1">The sequence shown here is derived from an EMBL/GenBank/DDBJ whole genome shotgun (WGS) entry which is preliminary data.</text>
</comment>
<evidence type="ECO:0000313" key="2">
    <source>
        <dbReference type="Proteomes" id="UP000590740"/>
    </source>
</evidence>
<organism evidence="1 2">
    <name type="scientific">Prosthecobacter vanneervenii</name>
    <dbReference type="NCBI Taxonomy" id="48466"/>
    <lineage>
        <taxon>Bacteria</taxon>
        <taxon>Pseudomonadati</taxon>
        <taxon>Verrucomicrobiota</taxon>
        <taxon>Verrucomicrobiia</taxon>
        <taxon>Verrucomicrobiales</taxon>
        <taxon>Verrucomicrobiaceae</taxon>
        <taxon>Prosthecobacter</taxon>
    </lineage>
</organism>
<accession>A0A7W8DI51</accession>
<dbReference type="EMBL" id="JACHIG010000001">
    <property type="protein sequence ID" value="MBB5030516.1"/>
    <property type="molecule type" value="Genomic_DNA"/>
</dbReference>
<protein>
    <submittedName>
        <fullName evidence="1">Uncharacterized protein</fullName>
    </submittedName>
</protein>
<reference evidence="1 2" key="1">
    <citation type="submission" date="2020-08" db="EMBL/GenBank/DDBJ databases">
        <title>Genomic Encyclopedia of Type Strains, Phase IV (KMG-IV): sequencing the most valuable type-strain genomes for metagenomic binning, comparative biology and taxonomic classification.</title>
        <authorList>
            <person name="Goeker M."/>
        </authorList>
    </citation>
    <scope>NUCLEOTIDE SEQUENCE [LARGE SCALE GENOMIC DNA]</scope>
    <source>
        <strain evidence="1 2">DSM 12252</strain>
    </source>
</reference>
<proteinExistence type="predicted"/>
<gene>
    <name evidence="1" type="ORF">HNQ65_000070</name>
</gene>
<dbReference type="Proteomes" id="UP000590740">
    <property type="component" value="Unassembled WGS sequence"/>
</dbReference>
<evidence type="ECO:0000313" key="1">
    <source>
        <dbReference type="EMBL" id="MBB5030516.1"/>
    </source>
</evidence>
<keyword evidence="2" id="KW-1185">Reference proteome</keyword>
<dbReference type="AlphaFoldDB" id="A0A7W8DI51"/>
<sequence>MTDTVTLMGSLPVNKRKLEMLKLSLPRDKRCSNSVRMYQNEDRGIHKLSSINTTFHLNKDNQLFKVECDLPHLLYGHTGRLISNEGLLQKALYRLDSLIKSVLEDDYAKNLVKGLSAVDQMYFKRVDLVWQYNMAMPLLTPVMRLAKHKRINCSATVHGNQNVTFSGKNLKAVFYDKKLKMHRKPGGVTRIEFKVEGKAFLTELFKADKKMGLTALHFDDLYERYRELLLGFANTDKCAIPNGRSIEDFLAIAEMRHPGITEIYCQVRCSKRQTRSKLRAKIKARKMQTFNLDDLVPADSIPSVVEVEDLEVEDEFNAMIKRAGLFC</sequence>